<dbReference type="Proteomes" id="UP000297407">
    <property type="component" value="Unassembled WGS sequence"/>
</dbReference>
<keyword evidence="3" id="KW-1185">Reference proteome</keyword>
<dbReference type="Gene3D" id="3.40.50.2000">
    <property type="entry name" value="Glycogen Phosphorylase B"/>
    <property type="match status" value="2"/>
</dbReference>
<dbReference type="InterPro" id="IPR001296">
    <property type="entry name" value="Glyco_trans_1"/>
</dbReference>
<proteinExistence type="predicted"/>
<dbReference type="SUPFAM" id="SSF53756">
    <property type="entry name" value="UDP-Glycosyltransferase/glycogen phosphorylase"/>
    <property type="match status" value="1"/>
</dbReference>
<evidence type="ECO:0000259" key="1">
    <source>
        <dbReference type="Pfam" id="PF00534"/>
    </source>
</evidence>
<comment type="caution">
    <text evidence="2">The sequence shown here is derived from an EMBL/GenBank/DDBJ whole genome shotgun (WGS) entry which is preliminary data.</text>
</comment>
<evidence type="ECO:0000313" key="3">
    <source>
        <dbReference type="Proteomes" id="UP000297407"/>
    </source>
</evidence>
<sequence length="336" mass="37321">MKNLLYIGNKLSSHGLNKTTIETLGPLLEQEGYAVTYASSKKSLPLRLLDMLLAVARGSTSDYVLIDTYSTSSFWYAFATAQLCRLLRMRYIPILHGGNLPDRLAKNPSLCKMLFGNAYRNVAPSGYLFEAFKAEGYANLAFIPNVLQLEEYPCKDRPSIQPKILWVRAFASIYNPKMAVDVLHRLQQKYQDASLCMVGPDKDGSLAETRNYADEIGVVSVTFTGKLSKKEWIALSEEYDVFINTTHFDNTPVSVMEAMALGMPVVTTNVGGIPFLLNDGQEALLVTDNDAKGMGDAIIRLIEEKGLSDKIIGNARAKAANWDWDTVKVKWDAVLK</sequence>
<evidence type="ECO:0000313" key="2">
    <source>
        <dbReference type="EMBL" id="TGD57171.1"/>
    </source>
</evidence>
<dbReference type="RefSeq" id="WP_135527217.1">
    <property type="nucleotide sequence ID" value="NZ_SRLH01000007.1"/>
</dbReference>
<dbReference type="AlphaFoldDB" id="A0A4Z0L6J0"/>
<dbReference type="Pfam" id="PF00534">
    <property type="entry name" value="Glycos_transf_1"/>
    <property type="match status" value="1"/>
</dbReference>
<feature type="domain" description="Glycosyl transferase family 1" evidence="1">
    <location>
        <begin position="161"/>
        <end position="317"/>
    </location>
</feature>
<gene>
    <name evidence="2" type="ORF">E4635_13470</name>
</gene>
<dbReference type="PANTHER" id="PTHR12526">
    <property type="entry name" value="GLYCOSYLTRANSFERASE"/>
    <property type="match status" value="1"/>
</dbReference>
<accession>A0A4Z0L6J0</accession>
<dbReference type="CDD" id="cd03801">
    <property type="entry name" value="GT4_PimA-like"/>
    <property type="match status" value="1"/>
</dbReference>
<protein>
    <submittedName>
        <fullName evidence="2">Glycosyltransferase family 1 protein</fullName>
    </submittedName>
</protein>
<dbReference type="GO" id="GO:0016757">
    <property type="term" value="F:glycosyltransferase activity"/>
    <property type="evidence" value="ECO:0007669"/>
    <property type="project" value="InterPro"/>
</dbReference>
<name>A0A4Z0L6J0_9FLAO</name>
<dbReference type="OrthoDB" id="139410at2"/>
<keyword evidence="2" id="KW-0808">Transferase</keyword>
<dbReference type="EMBL" id="SRLH01000007">
    <property type="protein sequence ID" value="TGD57171.1"/>
    <property type="molecule type" value="Genomic_DNA"/>
</dbReference>
<organism evidence="2 3">
    <name type="scientific">Flavobacterium humi</name>
    <dbReference type="NCBI Taxonomy" id="2562683"/>
    <lineage>
        <taxon>Bacteria</taxon>
        <taxon>Pseudomonadati</taxon>
        <taxon>Bacteroidota</taxon>
        <taxon>Flavobacteriia</taxon>
        <taxon>Flavobacteriales</taxon>
        <taxon>Flavobacteriaceae</taxon>
        <taxon>Flavobacterium</taxon>
    </lineage>
</organism>
<reference evidence="2 3" key="1">
    <citation type="submission" date="2019-04" db="EMBL/GenBank/DDBJ databases">
        <title>Flavobacterium sp. strain DS2-A Genome sequencing and assembly.</title>
        <authorList>
            <person name="Kim I."/>
        </authorList>
    </citation>
    <scope>NUCLEOTIDE SEQUENCE [LARGE SCALE GENOMIC DNA]</scope>
    <source>
        <strain evidence="2 3">DS2-A</strain>
    </source>
</reference>